<organism evidence="3 4">
    <name type="scientific">Streptomyces antimycoticus</name>
    <dbReference type="NCBI Taxonomy" id="68175"/>
    <lineage>
        <taxon>Bacteria</taxon>
        <taxon>Bacillati</taxon>
        <taxon>Actinomycetota</taxon>
        <taxon>Actinomycetes</taxon>
        <taxon>Kitasatosporales</taxon>
        <taxon>Streptomycetaceae</taxon>
        <taxon>Streptomyces</taxon>
        <taxon>Streptomyces violaceusniger group</taxon>
    </lineage>
</organism>
<evidence type="ECO:0000256" key="1">
    <source>
        <dbReference type="SAM" id="MobiDB-lite"/>
    </source>
</evidence>
<evidence type="ECO:0000313" key="4">
    <source>
        <dbReference type="Proteomes" id="UP000463951"/>
    </source>
</evidence>
<keyword evidence="2" id="KW-0812">Transmembrane</keyword>
<dbReference type="Proteomes" id="UP000463951">
    <property type="component" value="Chromosome"/>
</dbReference>
<feature type="compositionally biased region" description="Gly residues" evidence="1">
    <location>
        <begin position="85"/>
        <end position="106"/>
    </location>
</feature>
<evidence type="ECO:0000313" key="3">
    <source>
        <dbReference type="EMBL" id="BBJ41267.1"/>
    </source>
</evidence>
<name>A0A499V561_9ACTN</name>
<keyword evidence="2" id="KW-1133">Transmembrane helix</keyword>
<gene>
    <name evidence="3" type="ORF">SSPO_039850</name>
</gene>
<evidence type="ECO:0000256" key="2">
    <source>
        <dbReference type="SAM" id="Phobius"/>
    </source>
</evidence>
<proteinExistence type="predicted"/>
<sequence length="236" mass="24143">MAGLRGAAGGLRVAGALGRWLGGGGVLLRRGVRRVHGVLGGRVGGRMRGRVGVLAVLGGPVCLGGLAGAGAGVRGGMPRRRAVGPGRGGLWGRGPRPGGDGGQGHGLPGGLGLRALGVVPVAQVLTVGRGVRVLLRVVVPLMRLGGSRTPLWGVLRLPAERLGGDGMPGDQRLRRERRTARVAQPQDRRIAEAGGPRDYAHMSYQSATAPGEVHEHGPLPGYVSAEGTRRRALGHI</sequence>
<feature type="region of interest" description="Disordered" evidence="1">
    <location>
        <begin position="210"/>
        <end position="236"/>
    </location>
</feature>
<keyword evidence="2" id="KW-0472">Membrane</keyword>
<dbReference type="EMBL" id="AP019620">
    <property type="protein sequence ID" value="BBJ41267.1"/>
    <property type="molecule type" value="Genomic_DNA"/>
</dbReference>
<dbReference type="AlphaFoldDB" id="A0A499V561"/>
<feature type="region of interest" description="Disordered" evidence="1">
    <location>
        <begin position="177"/>
        <end position="198"/>
    </location>
</feature>
<feature type="transmembrane region" description="Helical" evidence="2">
    <location>
        <begin position="51"/>
        <end position="73"/>
    </location>
</feature>
<reference evidence="3 4" key="1">
    <citation type="journal article" date="2020" name="Int. J. Syst. Evol. Microbiol.">
        <title>Reclassification of Streptomyces castelarensis and Streptomyces sporoclivatus as later heterotypic synonyms of Streptomyces antimycoticus.</title>
        <authorList>
            <person name="Komaki H."/>
            <person name="Tamura T."/>
        </authorList>
    </citation>
    <scope>NUCLEOTIDE SEQUENCE [LARGE SCALE GENOMIC DNA]</scope>
    <source>
        <strain evidence="3 4">NBRC 100767</strain>
    </source>
</reference>
<protein>
    <submittedName>
        <fullName evidence="3">Uncharacterized protein</fullName>
    </submittedName>
</protein>
<accession>A0A499V561</accession>
<feature type="region of interest" description="Disordered" evidence="1">
    <location>
        <begin position="77"/>
        <end position="106"/>
    </location>
</feature>